<gene>
    <name evidence="2" type="ORF">GCM10009682_58170</name>
</gene>
<organism evidence="2 3">
    <name type="scientific">Luedemannella flava</name>
    <dbReference type="NCBI Taxonomy" id="349316"/>
    <lineage>
        <taxon>Bacteria</taxon>
        <taxon>Bacillati</taxon>
        <taxon>Actinomycetota</taxon>
        <taxon>Actinomycetes</taxon>
        <taxon>Micromonosporales</taxon>
        <taxon>Micromonosporaceae</taxon>
        <taxon>Luedemannella</taxon>
    </lineage>
</organism>
<reference evidence="3" key="1">
    <citation type="journal article" date="2019" name="Int. J. Syst. Evol. Microbiol.">
        <title>The Global Catalogue of Microorganisms (GCM) 10K type strain sequencing project: providing services to taxonomists for standard genome sequencing and annotation.</title>
        <authorList>
            <consortium name="The Broad Institute Genomics Platform"/>
            <consortium name="The Broad Institute Genome Sequencing Center for Infectious Disease"/>
            <person name="Wu L."/>
            <person name="Ma J."/>
        </authorList>
    </citation>
    <scope>NUCLEOTIDE SEQUENCE [LARGE SCALE GENOMIC DNA]</scope>
    <source>
        <strain evidence="3">JCM 13250</strain>
    </source>
</reference>
<protein>
    <submittedName>
        <fullName evidence="2">Helix-turn-helix domain-containing protein</fullName>
    </submittedName>
</protein>
<name>A0ABP4YV87_9ACTN</name>
<dbReference type="RefSeq" id="WP_344139196.1">
    <property type="nucleotide sequence ID" value="NZ_BAAALT010000271.1"/>
</dbReference>
<accession>A0ABP4YV87</accession>
<dbReference type="Proteomes" id="UP001500218">
    <property type="component" value="Unassembled WGS sequence"/>
</dbReference>
<keyword evidence="3" id="KW-1185">Reference proteome</keyword>
<sequence length="193" mass="21049">MVPADERVTLTASTLKGIAHPLRVRLLGLLRSDGPSTATKLAQRVGESSGVTSYHLRQLALHGFVEEDPDRGSGRERWWRARHRSSELTAADARQAPEDAEAFLRAVAALAADRVNAWLDGAPTRPAAWDDSGTLSDWSLRLTAQEAAALVSELEAVVERYRMDRPDVPAPAGTERVIAQIQVLPFLADEPQP</sequence>
<evidence type="ECO:0000313" key="3">
    <source>
        <dbReference type="Proteomes" id="UP001500218"/>
    </source>
</evidence>
<dbReference type="InterPro" id="IPR036390">
    <property type="entry name" value="WH_DNA-bd_sf"/>
</dbReference>
<evidence type="ECO:0000259" key="1">
    <source>
        <dbReference type="SMART" id="SM00418"/>
    </source>
</evidence>
<dbReference type="SUPFAM" id="SSF46785">
    <property type="entry name" value="Winged helix' DNA-binding domain"/>
    <property type="match status" value="1"/>
</dbReference>
<dbReference type="InterPro" id="IPR036388">
    <property type="entry name" value="WH-like_DNA-bd_sf"/>
</dbReference>
<comment type="caution">
    <text evidence="2">The sequence shown here is derived from an EMBL/GenBank/DDBJ whole genome shotgun (WGS) entry which is preliminary data.</text>
</comment>
<dbReference type="Pfam" id="PF12840">
    <property type="entry name" value="HTH_20"/>
    <property type="match status" value="1"/>
</dbReference>
<dbReference type="Gene3D" id="1.10.10.10">
    <property type="entry name" value="Winged helix-like DNA-binding domain superfamily/Winged helix DNA-binding domain"/>
    <property type="match status" value="1"/>
</dbReference>
<dbReference type="SMART" id="SM00418">
    <property type="entry name" value="HTH_ARSR"/>
    <property type="match status" value="1"/>
</dbReference>
<dbReference type="InterPro" id="IPR001845">
    <property type="entry name" value="HTH_ArsR_DNA-bd_dom"/>
</dbReference>
<feature type="domain" description="HTH arsR-type" evidence="1">
    <location>
        <begin position="13"/>
        <end position="93"/>
    </location>
</feature>
<proteinExistence type="predicted"/>
<dbReference type="EMBL" id="BAAALT010000271">
    <property type="protein sequence ID" value="GAA1831975.1"/>
    <property type="molecule type" value="Genomic_DNA"/>
</dbReference>
<evidence type="ECO:0000313" key="2">
    <source>
        <dbReference type="EMBL" id="GAA1831975.1"/>
    </source>
</evidence>